<dbReference type="Proteomes" id="UP000828390">
    <property type="component" value="Unassembled WGS sequence"/>
</dbReference>
<dbReference type="PANTHER" id="PTHR28360">
    <property type="entry name" value="DYNACTIN SUBUNIT 3"/>
    <property type="match status" value="1"/>
</dbReference>
<name>A0A9D4K304_DREPO</name>
<organism evidence="1 2">
    <name type="scientific">Dreissena polymorpha</name>
    <name type="common">Zebra mussel</name>
    <name type="synonym">Mytilus polymorpha</name>
    <dbReference type="NCBI Taxonomy" id="45954"/>
    <lineage>
        <taxon>Eukaryota</taxon>
        <taxon>Metazoa</taxon>
        <taxon>Spiralia</taxon>
        <taxon>Lophotrochozoa</taxon>
        <taxon>Mollusca</taxon>
        <taxon>Bivalvia</taxon>
        <taxon>Autobranchia</taxon>
        <taxon>Heteroconchia</taxon>
        <taxon>Euheterodonta</taxon>
        <taxon>Imparidentia</taxon>
        <taxon>Neoheterodontei</taxon>
        <taxon>Myida</taxon>
        <taxon>Dreissenoidea</taxon>
        <taxon>Dreissenidae</taxon>
        <taxon>Dreissena</taxon>
    </lineage>
</organism>
<gene>
    <name evidence="1" type="ORF">DPMN_104385</name>
</gene>
<evidence type="ECO:0000313" key="2">
    <source>
        <dbReference type="Proteomes" id="UP000828390"/>
    </source>
</evidence>
<accession>A0A9D4K304</accession>
<dbReference type="PANTHER" id="PTHR28360:SF1">
    <property type="entry name" value="DYNACTIN SUBUNIT 3"/>
    <property type="match status" value="1"/>
</dbReference>
<dbReference type="GO" id="GO:0061640">
    <property type="term" value="P:cytoskeleton-dependent cytokinesis"/>
    <property type="evidence" value="ECO:0007669"/>
    <property type="project" value="InterPro"/>
</dbReference>
<reference evidence="1" key="1">
    <citation type="journal article" date="2019" name="bioRxiv">
        <title>The Genome of the Zebra Mussel, Dreissena polymorpha: A Resource for Invasive Species Research.</title>
        <authorList>
            <person name="McCartney M.A."/>
            <person name="Auch B."/>
            <person name="Kono T."/>
            <person name="Mallez S."/>
            <person name="Zhang Y."/>
            <person name="Obille A."/>
            <person name="Becker A."/>
            <person name="Abrahante J.E."/>
            <person name="Garbe J."/>
            <person name="Badalamenti J.P."/>
            <person name="Herman A."/>
            <person name="Mangelson H."/>
            <person name="Liachko I."/>
            <person name="Sullivan S."/>
            <person name="Sone E.D."/>
            <person name="Koren S."/>
            <person name="Silverstein K.A.T."/>
            <person name="Beckman K.B."/>
            <person name="Gohl D.M."/>
        </authorList>
    </citation>
    <scope>NUCLEOTIDE SEQUENCE</scope>
    <source>
        <strain evidence="1">Duluth1</strain>
        <tissue evidence="1">Whole animal</tissue>
    </source>
</reference>
<keyword evidence="2" id="KW-1185">Reference proteome</keyword>
<sequence length="191" mass="21588">MADSLEALEKRLEMLETKVFGASNKDAHYPRSVTQSKCTDTLANVQTRLGKSVAGKKKINRIFERLNELQDCLDPAKADEMTLSDDAKVEVILAEEDLLLQQSARLETLEQLKGSLDSEHIKAVPGLGGRLQELSQVQLRQQDEAGHMSEQAYELLTRYNSIVNLLSKQFVQWDETLTRLEQAKFTKKPLD</sequence>
<proteinExistence type="predicted"/>
<dbReference type="EMBL" id="JAIWYP010000004">
    <property type="protein sequence ID" value="KAH3831123.1"/>
    <property type="molecule type" value="Genomic_DNA"/>
</dbReference>
<evidence type="ECO:0000313" key="1">
    <source>
        <dbReference type="EMBL" id="KAH3831123.1"/>
    </source>
</evidence>
<dbReference type="InterPro" id="IPR009991">
    <property type="entry name" value="DCTN3"/>
</dbReference>
<reference evidence="1" key="2">
    <citation type="submission" date="2020-11" db="EMBL/GenBank/DDBJ databases">
        <authorList>
            <person name="McCartney M.A."/>
            <person name="Auch B."/>
            <person name="Kono T."/>
            <person name="Mallez S."/>
            <person name="Becker A."/>
            <person name="Gohl D.M."/>
            <person name="Silverstein K.A.T."/>
            <person name="Koren S."/>
            <person name="Bechman K.B."/>
            <person name="Herman A."/>
            <person name="Abrahante J.E."/>
            <person name="Garbe J."/>
        </authorList>
    </citation>
    <scope>NUCLEOTIDE SEQUENCE</scope>
    <source>
        <strain evidence="1">Duluth1</strain>
        <tissue evidence="1">Whole animal</tissue>
    </source>
</reference>
<dbReference type="AlphaFoldDB" id="A0A9D4K304"/>
<dbReference type="OrthoDB" id="16729at2759"/>
<comment type="caution">
    <text evidence="1">The sequence shown here is derived from an EMBL/GenBank/DDBJ whole genome shotgun (WGS) entry which is preliminary data.</text>
</comment>
<protein>
    <recommendedName>
        <fullName evidence="3">Dynactin subunit 3</fullName>
    </recommendedName>
</protein>
<dbReference type="GO" id="GO:0005869">
    <property type="term" value="C:dynactin complex"/>
    <property type="evidence" value="ECO:0007669"/>
    <property type="project" value="InterPro"/>
</dbReference>
<dbReference type="Pfam" id="PF07426">
    <property type="entry name" value="Dynactin_p22"/>
    <property type="match status" value="1"/>
</dbReference>
<evidence type="ECO:0008006" key="3">
    <source>
        <dbReference type="Google" id="ProtNLM"/>
    </source>
</evidence>